<feature type="non-terminal residue" evidence="2">
    <location>
        <position position="1"/>
    </location>
</feature>
<dbReference type="RefSeq" id="WP_381331104.1">
    <property type="nucleotide sequence ID" value="NZ_JBHTMM010000173.1"/>
</dbReference>
<comment type="caution">
    <text evidence="2">The sequence shown here is derived from an EMBL/GenBank/DDBJ whole genome shotgun (WGS) entry which is preliminary data.</text>
</comment>
<evidence type="ECO:0000313" key="2">
    <source>
        <dbReference type="EMBL" id="MFD1313230.1"/>
    </source>
</evidence>
<accession>A0ABW3XV83</accession>
<proteinExistence type="predicted"/>
<gene>
    <name evidence="2" type="ORF">ACFQ5X_46805</name>
</gene>
<organism evidence="2 3">
    <name type="scientific">Streptomyces kaempferi</name>
    <dbReference type="NCBI Taxonomy" id="333725"/>
    <lineage>
        <taxon>Bacteria</taxon>
        <taxon>Bacillati</taxon>
        <taxon>Actinomycetota</taxon>
        <taxon>Actinomycetes</taxon>
        <taxon>Kitasatosporales</taxon>
        <taxon>Streptomycetaceae</taxon>
        <taxon>Streptomyces</taxon>
    </lineage>
</organism>
<reference evidence="3" key="1">
    <citation type="journal article" date="2019" name="Int. J. Syst. Evol. Microbiol.">
        <title>The Global Catalogue of Microorganisms (GCM) 10K type strain sequencing project: providing services to taxonomists for standard genome sequencing and annotation.</title>
        <authorList>
            <consortium name="The Broad Institute Genomics Platform"/>
            <consortium name="The Broad Institute Genome Sequencing Center for Infectious Disease"/>
            <person name="Wu L."/>
            <person name="Ma J."/>
        </authorList>
    </citation>
    <scope>NUCLEOTIDE SEQUENCE [LARGE SCALE GENOMIC DNA]</scope>
    <source>
        <strain evidence="3">CGMCC 4.7020</strain>
    </source>
</reference>
<sequence>STSPVPAWDDSFARDSSSSPDAANIRNGLNALSGAPRFRIVSSFGPGFVMVYDATVHGHTWQLAGVCSLDGSGKIDDMRIYSRPWPVSAFFRGEGYKLMRDRLGPQYWQGEHPLAVLGEA</sequence>
<dbReference type="EMBL" id="JBHTMM010000173">
    <property type="protein sequence ID" value="MFD1313230.1"/>
    <property type="molecule type" value="Genomic_DNA"/>
</dbReference>
<name>A0ABW3XV83_9ACTN</name>
<feature type="region of interest" description="Disordered" evidence="1">
    <location>
        <begin position="1"/>
        <end position="20"/>
    </location>
</feature>
<dbReference type="Proteomes" id="UP001597058">
    <property type="component" value="Unassembled WGS sequence"/>
</dbReference>
<evidence type="ECO:0000256" key="1">
    <source>
        <dbReference type="SAM" id="MobiDB-lite"/>
    </source>
</evidence>
<dbReference type="Gene3D" id="3.10.450.50">
    <property type="match status" value="1"/>
</dbReference>
<keyword evidence="3" id="KW-1185">Reference proteome</keyword>
<evidence type="ECO:0000313" key="3">
    <source>
        <dbReference type="Proteomes" id="UP001597058"/>
    </source>
</evidence>
<protein>
    <submittedName>
        <fullName evidence="2">Uncharacterized protein</fullName>
    </submittedName>
</protein>